<keyword evidence="1" id="KW-1133">Transmembrane helix</keyword>
<accession>A0ABT2JM05</accession>
<proteinExistence type="predicted"/>
<keyword evidence="1" id="KW-0472">Membrane</keyword>
<evidence type="ECO:0000256" key="1">
    <source>
        <dbReference type="SAM" id="Phobius"/>
    </source>
</evidence>
<feature type="transmembrane region" description="Helical" evidence="1">
    <location>
        <begin position="195"/>
        <end position="215"/>
    </location>
</feature>
<gene>
    <name evidence="2" type="ORF">LHJ74_03020</name>
</gene>
<dbReference type="RefSeq" id="WP_260215851.1">
    <property type="nucleotide sequence ID" value="NZ_JAJAGO010000001.1"/>
</dbReference>
<keyword evidence="1" id="KW-0812">Transmembrane</keyword>
<organism evidence="2 3">
    <name type="scientific">Streptomyces gossypii</name>
    <dbReference type="NCBI Taxonomy" id="2883101"/>
    <lineage>
        <taxon>Bacteria</taxon>
        <taxon>Bacillati</taxon>
        <taxon>Actinomycetota</taxon>
        <taxon>Actinomycetes</taxon>
        <taxon>Kitasatosporales</taxon>
        <taxon>Streptomycetaceae</taxon>
        <taxon>Streptomyces</taxon>
    </lineage>
</organism>
<dbReference type="EMBL" id="JAJAGO010000001">
    <property type="protein sequence ID" value="MCT2588915.1"/>
    <property type="molecule type" value="Genomic_DNA"/>
</dbReference>
<keyword evidence="3" id="KW-1185">Reference proteome</keyword>
<reference evidence="2 3" key="1">
    <citation type="submission" date="2021-10" db="EMBL/GenBank/DDBJ databases">
        <title>Streptomyces gossypii sp. nov., isolated from soil collected from cotton field.</title>
        <authorList>
            <person name="Ge X."/>
            <person name="Chen X."/>
            <person name="Liu W."/>
        </authorList>
    </citation>
    <scope>NUCLEOTIDE SEQUENCE [LARGE SCALE GENOMIC DNA]</scope>
    <source>
        <strain evidence="2 3">N2-109</strain>
    </source>
</reference>
<evidence type="ECO:0008006" key="4">
    <source>
        <dbReference type="Google" id="ProtNLM"/>
    </source>
</evidence>
<evidence type="ECO:0000313" key="3">
    <source>
        <dbReference type="Proteomes" id="UP001156389"/>
    </source>
</evidence>
<evidence type="ECO:0000313" key="2">
    <source>
        <dbReference type="EMBL" id="MCT2588915.1"/>
    </source>
</evidence>
<comment type="caution">
    <text evidence="2">The sequence shown here is derived from an EMBL/GenBank/DDBJ whole genome shotgun (WGS) entry which is preliminary data.</text>
</comment>
<name>A0ABT2JM05_9ACTN</name>
<dbReference type="Proteomes" id="UP001156389">
    <property type="component" value="Unassembled WGS sequence"/>
</dbReference>
<protein>
    <recommendedName>
        <fullName evidence="4">TPM domain-containing protein</fullName>
    </recommendedName>
</protein>
<sequence length="471" mass="48446">MSTAPKYGGPLPVRLPGVLVAALATVLAAALALVVATSTGARAADGLDRAAANLRQGPVYVDPRSAGELHGNEARALADTIEKADVPVFVAVLPDAAEFDKATLFQDLRTKVGITGAYVVALGDDFSARADSSVMSRAEVANLAGAVERSDPGDVQAMVTGFTDQAVQQAEGTAPASWEGADGGPDAGGLGAGGLAVLTGLVALLALTVGGSLFVKARSRRQRRAEWERQQLATLRPVVDEDITAFGEELDRIDISPQTAGMDDAMREDYASALDSYEKAKAMMADARRPGEVRKVTRALEEGRFSLATLDARRSGKPLPERRTPCFFDPRHGPAAEDALWAPEGGTERTVPVCAADAVRLADGAEPMAREVETPSGRRPYWEAGPVYGPWAYGYFGGGLLPGLLMGTMLGSAIGPYGYGADAAGAYGGGEGGDYGGGDMSGSDFEPGDFGGGFGDFGGGFGGGGDFGGGF</sequence>